<feature type="domain" description="DUF4395" evidence="2">
    <location>
        <begin position="54"/>
        <end position="99"/>
    </location>
</feature>
<keyword evidence="4" id="KW-1185">Reference proteome</keyword>
<evidence type="ECO:0000256" key="1">
    <source>
        <dbReference type="SAM" id="Phobius"/>
    </source>
</evidence>
<keyword evidence="1" id="KW-0472">Membrane</keyword>
<evidence type="ECO:0000313" key="4">
    <source>
        <dbReference type="Proteomes" id="UP000295689"/>
    </source>
</evidence>
<reference evidence="3 4" key="1">
    <citation type="journal article" date="2015" name="Stand. Genomic Sci.">
        <title>Genomic Encyclopedia of Bacterial and Archaeal Type Strains, Phase III: the genomes of soil and plant-associated and newly described type strains.</title>
        <authorList>
            <person name="Whitman W.B."/>
            <person name="Woyke T."/>
            <person name="Klenk H.P."/>
            <person name="Zhou Y."/>
            <person name="Lilburn T.G."/>
            <person name="Beck B.J."/>
            <person name="De Vos P."/>
            <person name="Vandamme P."/>
            <person name="Eisen J.A."/>
            <person name="Garrity G."/>
            <person name="Hugenholtz P."/>
            <person name="Kyrpides N.C."/>
        </authorList>
    </citation>
    <scope>NUCLEOTIDE SEQUENCE [LARGE SCALE GENOMIC DNA]</scope>
    <source>
        <strain evidence="3 4">CV53</strain>
    </source>
</reference>
<evidence type="ECO:0000313" key="3">
    <source>
        <dbReference type="EMBL" id="TCN22335.1"/>
    </source>
</evidence>
<dbReference type="Pfam" id="PF14340">
    <property type="entry name" value="DUF4395"/>
    <property type="match status" value="1"/>
</dbReference>
<dbReference type="InterPro" id="IPR025508">
    <property type="entry name" value="DUF4395"/>
</dbReference>
<evidence type="ECO:0000259" key="2">
    <source>
        <dbReference type="Pfam" id="PF14340"/>
    </source>
</evidence>
<dbReference type="EMBL" id="SLVV01000011">
    <property type="protein sequence ID" value="TCN22335.1"/>
    <property type="molecule type" value="Genomic_DNA"/>
</dbReference>
<dbReference type="Proteomes" id="UP000295689">
    <property type="component" value="Unassembled WGS sequence"/>
</dbReference>
<accession>A0A4R2B7S2</accession>
<keyword evidence="1" id="KW-0812">Transmembrane</keyword>
<dbReference type="AlphaFoldDB" id="A0A4R2B7S2"/>
<comment type="caution">
    <text evidence="3">The sequence shown here is derived from an EMBL/GenBank/DDBJ whole genome shotgun (WGS) entry which is preliminary data.</text>
</comment>
<sequence length="108" mass="12334">MRGVSSTAGIRSTAGAALQMWQVDFPAIDMRRQGYYVRFIVPFFDGSQRKWSFCLGAGFFSFAWGWTAAGYVFTIIVALAAFIAILGFCIGCFLLFQWKQYTYRRSHR</sequence>
<feature type="transmembrane region" description="Helical" evidence="1">
    <location>
        <begin position="75"/>
        <end position="98"/>
    </location>
</feature>
<gene>
    <name evidence="3" type="ORF">EV146_111175</name>
</gene>
<feature type="transmembrane region" description="Helical" evidence="1">
    <location>
        <begin position="51"/>
        <end position="69"/>
    </location>
</feature>
<protein>
    <submittedName>
        <fullName evidence="3">Uncharacterized protein DUF4395</fullName>
    </submittedName>
</protein>
<keyword evidence="1" id="KW-1133">Transmembrane helix</keyword>
<name>A0A4R2B7S2_9BACI</name>
<proteinExistence type="predicted"/>
<organism evidence="3 4">
    <name type="scientific">Mesobacillus foraminis</name>
    <dbReference type="NCBI Taxonomy" id="279826"/>
    <lineage>
        <taxon>Bacteria</taxon>
        <taxon>Bacillati</taxon>
        <taxon>Bacillota</taxon>
        <taxon>Bacilli</taxon>
        <taxon>Bacillales</taxon>
        <taxon>Bacillaceae</taxon>
        <taxon>Mesobacillus</taxon>
    </lineage>
</organism>